<feature type="repeat" description="Solcar" evidence="10">
    <location>
        <begin position="23"/>
        <end position="148"/>
    </location>
</feature>
<keyword evidence="4 10" id="KW-0812">Transmembrane</keyword>
<comment type="similarity">
    <text evidence="2 11">Belongs to the mitochondrial carrier (TC 2.A.29) family.</text>
</comment>
<dbReference type="GO" id="GO:0005739">
    <property type="term" value="C:mitochondrion"/>
    <property type="evidence" value="ECO:0000318"/>
    <property type="project" value="GO_Central"/>
</dbReference>
<organism evidence="13 14">
    <name type="scientific">Lactuca sativa</name>
    <name type="common">Garden lettuce</name>
    <dbReference type="NCBI Taxonomy" id="4236"/>
    <lineage>
        <taxon>Eukaryota</taxon>
        <taxon>Viridiplantae</taxon>
        <taxon>Streptophyta</taxon>
        <taxon>Embryophyta</taxon>
        <taxon>Tracheophyta</taxon>
        <taxon>Spermatophyta</taxon>
        <taxon>Magnoliopsida</taxon>
        <taxon>eudicotyledons</taxon>
        <taxon>Gunneridae</taxon>
        <taxon>Pentapetalae</taxon>
        <taxon>asterids</taxon>
        <taxon>campanulids</taxon>
        <taxon>Asterales</taxon>
        <taxon>Asteraceae</taxon>
        <taxon>Cichorioideae</taxon>
        <taxon>Cichorieae</taxon>
        <taxon>Lactucinae</taxon>
        <taxon>Lactuca</taxon>
    </lineage>
</organism>
<dbReference type="Pfam" id="PF00153">
    <property type="entry name" value="Mito_carr"/>
    <property type="match status" value="1"/>
</dbReference>
<dbReference type="AlphaFoldDB" id="A0A9R1V2K3"/>
<dbReference type="GO" id="GO:0005743">
    <property type="term" value="C:mitochondrial inner membrane"/>
    <property type="evidence" value="ECO:0007669"/>
    <property type="project" value="UniProtKB-SubCell"/>
</dbReference>
<dbReference type="PROSITE" id="PS50920">
    <property type="entry name" value="SOLCAR"/>
    <property type="match status" value="1"/>
</dbReference>
<keyword evidence="8" id="KW-0496">Mitochondrion</keyword>
<protein>
    <submittedName>
        <fullName evidence="13">Uncharacterized protein</fullName>
    </submittedName>
</protein>
<keyword evidence="3 11" id="KW-0813">Transport</keyword>
<dbReference type="PANTHER" id="PTHR45760">
    <property type="entry name" value="FI19922P1-RELATED"/>
    <property type="match status" value="1"/>
</dbReference>
<feature type="region of interest" description="Disordered" evidence="12">
    <location>
        <begin position="1"/>
        <end position="20"/>
    </location>
</feature>
<evidence type="ECO:0000256" key="8">
    <source>
        <dbReference type="ARBA" id="ARBA00023128"/>
    </source>
</evidence>
<name>A0A9R1V2K3_LACSA</name>
<dbReference type="InterPro" id="IPR045315">
    <property type="entry name" value="Mtm1-like"/>
</dbReference>
<keyword evidence="14" id="KW-1185">Reference proteome</keyword>
<evidence type="ECO:0000313" key="13">
    <source>
        <dbReference type="EMBL" id="KAJ0197699.1"/>
    </source>
</evidence>
<comment type="subcellular location">
    <subcellularLocation>
        <location evidence="1">Mitochondrion inner membrane</location>
        <topology evidence="1">Multi-pass membrane protein</topology>
    </subcellularLocation>
</comment>
<evidence type="ECO:0000256" key="5">
    <source>
        <dbReference type="ARBA" id="ARBA00022737"/>
    </source>
</evidence>
<evidence type="ECO:0000313" key="14">
    <source>
        <dbReference type="Proteomes" id="UP000235145"/>
    </source>
</evidence>
<proteinExistence type="inferred from homology"/>
<dbReference type="PANTHER" id="PTHR45760:SF6">
    <property type="entry name" value="MITOCHONDRIAL SUBSTRATE CARRIER FAMILY PROTEIN"/>
    <property type="match status" value="1"/>
</dbReference>
<reference evidence="13 14" key="1">
    <citation type="journal article" date="2017" name="Nat. Commun.">
        <title>Genome assembly with in vitro proximity ligation data and whole-genome triplication in lettuce.</title>
        <authorList>
            <person name="Reyes-Chin-Wo S."/>
            <person name="Wang Z."/>
            <person name="Yang X."/>
            <person name="Kozik A."/>
            <person name="Arikit S."/>
            <person name="Song C."/>
            <person name="Xia L."/>
            <person name="Froenicke L."/>
            <person name="Lavelle D.O."/>
            <person name="Truco M.J."/>
            <person name="Xia R."/>
            <person name="Zhu S."/>
            <person name="Xu C."/>
            <person name="Xu H."/>
            <person name="Xu X."/>
            <person name="Cox K."/>
            <person name="Korf I."/>
            <person name="Meyers B.C."/>
            <person name="Michelmore R.W."/>
        </authorList>
    </citation>
    <scope>NUCLEOTIDE SEQUENCE [LARGE SCALE GENOMIC DNA]</scope>
    <source>
        <strain evidence="14">cv. Salinas</strain>
        <tissue evidence="13">Seedlings</tissue>
    </source>
</reference>
<keyword evidence="7" id="KW-1133">Transmembrane helix</keyword>
<dbReference type="GO" id="GO:0170036">
    <property type="term" value="P:import into the mitochondrion"/>
    <property type="evidence" value="ECO:0000318"/>
    <property type="project" value="GO_Central"/>
</dbReference>
<dbReference type="EMBL" id="NBSK02000007">
    <property type="protein sequence ID" value="KAJ0197699.1"/>
    <property type="molecule type" value="Genomic_DNA"/>
</dbReference>
<evidence type="ECO:0000256" key="11">
    <source>
        <dbReference type="RuleBase" id="RU000488"/>
    </source>
</evidence>
<evidence type="ECO:0000256" key="3">
    <source>
        <dbReference type="ARBA" id="ARBA00022448"/>
    </source>
</evidence>
<accession>A0A9R1V2K3</accession>
<sequence>MPNQNSSSFQSNQTTSSSPDFNLSLSERAFAAAGAAFLSAVIVNPLDVAKTRLQAQAASVPYDIRISTPHVALNQTQHLKMANNMEQIKLPGVGVVSADTNTTKNLNNNNNNNSSSFRFLWTGLGAQLSRDVPFSAVRRRILGIVVVGANFAAGCVAGASTCPLDIANTRRQIEKDTVQALRMTTRQDTGGNMEGWRNEGTFHRSWSSVGIVVSLILLSCQVSSTRLHNTTLEYHNTLPSISFGNAQRLELLQL</sequence>
<dbReference type="InterPro" id="IPR018108">
    <property type="entry name" value="MCP_transmembrane"/>
</dbReference>
<keyword evidence="9 10" id="KW-0472">Membrane</keyword>
<evidence type="ECO:0000256" key="9">
    <source>
        <dbReference type="ARBA" id="ARBA00023136"/>
    </source>
</evidence>
<evidence type="ECO:0000256" key="2">
    <source>
        <dbReference type="ARBA" id="ARBA00006375"/>
    </source>
</evidence>
<evidence type="ECO:0000256" key="10">
    <source>
        <dbReference type="PROSITE-ProRule" id="PRU00282"/>
    </source>
</evidence>
<evidence type="ECO:0000256" key="1">
    <source>
        <dbReference type="ARBA" id="ARBA00004448"/>
    </source>
</evidence>
<evidence type="ECO:0000256" key="12">
    <source>
        <dbReference type="SAM" id="MobiDB-lite"/>
    </source>
</evidence>
<dbReference type="InterPro" id="IPR023395">
    <property type="entry name" value="MCP_dom_sf"/>
</dbReference>
<evidence type="ECO:0000256" key="4">
    <source>
        <dbReference type="ARBA" id="ARBA00022692"/>
    </source>
</evidence>
<dbReference type="Proteomes" id="UP000235145">
    <property type="component" value="Unassembled WGS sequence"/>
</dbReference>
<feature type="compositionally biased region" description="Low complexity" evidence="12">
    <location>
        <begin position="1"/>
        <end position="18"/>
    </location>
</feature>
<gene>
    <name evidence="13" type="ORF">LSAT_V11C700343280</name>
</gene>
<dbReference type="SUPFAM" id="SSF103506">
    <property type="entry name" value="Mitochondrial carrier"/>
    <property type="match status" value="1"/>
</dbReference>
<evidence type="ECO:0000256" key="7">
    <source>
        <dbReference type="ARBA" id="ARBA00022989"/>
    </source>
</evidence>
<evidence type="ECO:0000256" key="6">
    <source>
        <dbReference type="ARBA" id="ARBA00022792"/>
    </source>
</evidence>
<keyword evidence="6" id="KW-0999">Mitochondrion inner membrane</keyword>
<keyword evidence="5" id="KW-0677">Repeat</keyword>
<dbReference type="Gene3D" id="1.50.40.10">
    <property type="entry name" value="Mitochondrial carrier domain"/>
    <property type="match status" value="1"/>
</dbReference>
<comment type="caution">
    <text evidence="13">The sequence shown here is derived from an EMBL/GenBank/DDBJ whole genome shotgun (WGS) entry which is preliminary data.</text>
</comment>